<accession>A0AA40F5B0</accession>
<organism evidence="1 2">
    <name type="scientific">Schizothecium vesticola</name>
    <dbReference type="NCBI Taxonomy" id="314040"/>
    <lineage>
        <taxon>Eukaryota</taxon>
        <taxon>Fungi</taxon>
        <taxon>Dikarya</taxon>
        <taxon>Ascomycota</taxon>
        <taxon>Pezizomycotina</taxon>
        <taxon>Sordariomycetes</taxon>
        <taxon>Sordariomycetidae</taxon>
        <taxon>Sordariales</taxon>
        <taxon>Schizotheciaceae</taxon>
        <taxon>Schizothecium</taxon>
    </lineage>
</organism>
<name>A0AA40F5B0_9PEZI</name>
<evidence type="ECO:0000313" key="1">
    <source>
        <dbReference type="EMBL" id="KAK0751389.1"/>
    </source>
</evidence>
<dbReference type="InterPro" id="IPR011009">
    <property type="entry name" value="Kinase-like_dom_sf"/>
</dbReference>
<keyword evidence="2" id="KW-1185">Reference proteome</keyword>
<comment type="caution">
    <text evidence="1">The sequence shown here is derived from an EMBL/GenBank/DDBJ whole genome shotgun (WGS) entry which is preliminary data.</text>
</comment>
<dbReference type="AlphaFoldDB" id="A0AA40F5B0"/>
<gene>
    <name evidence="1" type="ORF">B0T18DRAFT_478345</name>
</gene>
<proteinExistence type="predicted"/>
<reference evidence="1" key="1">
    <citation type="submission" date="2023-06" db="EMBL/GenBank/DDBJ databases">
        <title>Genome-scale phylogeny and comparative genomics of the fungal order Sordariales.</title>
        <authorList>
            <consortium name="Lawrence Berkeley National Laboratory"/>
            <person name="Hensen N."/>
            <person name="Bonometti L."/>
            <person name="Westerberg I."/>
            <person name="Brannstrom I.O."/>
            <person name="Guillou S."/>
            <person name="Cros-Aarteil S."/>
            <person name="Calhoun S."/>
            <person name="Haridas S."/>
            <person name="Kuo A."/>
            <person name="Mondo S."/>
            <person name="Pangilinan J."/>
            <person name="Riley R."/>
            <person name="LaButti K."/>
            <person name="Andreopoulos B."/>
            <person name="Lipzen A."/>
            <person name="Chen C."/>
            <person name="Yanf M."/>
            <person name="Daum C."/>
            <person name="Ng V."/>
            <person name="Clum A."/>
            <person name="Steindorff A."/>
            <person name="Ohm R."/>
            <person name="Martin F."/>
            <person name="Silar P."/>
            <person name="Natvig D."/>
            <person name="Lalanne C."/>
            <person name="Gautier V."/>
            <person name="Ament-velasquez S.L."/>
            <person name="Kruys A."/>
            <person name="Hutchinson M.I."/>
            <person name="Powell A.J."/>
            <person name="Barry K."/>
            <person name="Miller A.N."/>
            <person name="Grigoriev I.V."/>
            <person name="Debuchy R."/>
            <person name="Gladieux P."/>
            <person name="Thoren M.H."/>
            <person name="Johannesson H."/>
        </authorList>
    </citation>
    <scope>NUCLEOTIDE SEQUENCE</scope>
    <source>
        <strain evidence="1">SMH3187-1</strain>
    </source>
</reference>
<dbReference type="Proteomes" id="UP001172155">
    <property type="component" value="Unassembled WGS sequence"/>
</dbReference>
<dbReference type="SUPFAM" id="SSF56112">
    <property type="entry name" value="Protein kinase-like (PK-like)"/>
    <property type="match status" value="1"/>
</dbReference>
<evidence type="ECO:0000313" key="2">
    <source>
        <dbReference type="Proteomes" id="UP001172155"/>
    </source>
</evidence>
<sequence length="426" mass="48000">MGWRDDWPSMPDGKPYDGMNLLQLTLDGKSPFGGVWDVRLLIREIEENLSTRVADIPFIDKGSNNYGFHLQTPDKRDLVARLARGDVNMPDFDGFPIEVQAPEARFETAVYNLLQSETLIRSSRLLYSRVPVQHPGPKLTIPQDLSGRRLFVFEKSEGVTNTWTDLSSGYKFLLLEQLASMRAALFRYNPPYEFAAEHLLERLFKFMPPSLAMPVAPTREFWMHVLEAKIEATIRGEGEMIGWEDDNETVGPAALAAKQSLLRAIPYLLPVDDSPEGSLYRLVLEHGDFGIHNTTIAIQAGSGEPLVTSLFDWETACVWPALLSDPLVAAGPVDLIVDEDGRPSVTRLPSEATQVDLETYAGWANHYIQMLYHEAPGYRAAVRAGKDFRKLWFALRDWRGGNSEEFFGALGAWAEKRARELDDDER</sequence>
<dbReference type="EMBL" id="JAUKUD010000002">
    <property type="protein sequence ID" value="KAK0751389.1"/>
    <property type="molecule type" value="Genomic_DNA"/>
</dbReference>
<protein>
    <submittedName>
        <fullName evidence="1">3-hydroxybutyryl-CoA dehydratase</fullName>
    </submittedName>
</protein>